<organism evidence="2 3">
    <name type="scientific">Aspergillus brasiliensis (strain CBS 101740 / IMI 381727 / IBT 21946)</name>
    <dbReference type="NCBI Taxonomy" id="767769"/>
    <lineage>
        <taxon>Eukaryota</taxon>
        <taxon>Fungi</taxon>
        <taxon>Dikarya</taxon>
        <taxon>Ascomycota</taxon>
        <taxon>Pezizomycotina</taxon>
        <taxon>Eurotiomycetes</taxon>
        <taxon>Eurotiomycetidae</taxon>
        <taxon>Eurotiales</taxon>
        <taxon>Aspergillaceae</taxon>
        <taxon>Aspergillus</taxon>
        <taxon>Aspergillus subgen. Circumdati</taxon>
    </lineage>
</organism>
<feature type="compositionally biased region" description="Basic and acidic residues" evidence="1">
    <location>
        <begin position="52"/>
        <end position="68"/>
    </location>
</feature>
<dbReference type="GeneID" id="93576004"/>
<reference evidence="3" key="1">
    <citation type="journal article" date="2017" name="Genome Biol.">
        <title>Comparative genomics reveals high biological diversity and specific adaptations in the industrially and medically important fungal genus Aspergillus.</title>
        <authorList>
            <person name="de Vries R.P."/>
            <person name="Riley R."/>
            <person name="Wiebenga A."/>
            <person name="Aguilar-Osorio G."/>
            <person name="Amillis S."/>
            <person name="Uchima C.A."/>
            <person name="Anderluh G."/>
            <person name="Asadollahi M."/>
            <person name="Askin M."/>
            <person name="Barry K."/>
            <person name="Battaglia E."/>
            <person name="Bayram O."/>
            <person name="Benocci T."/>
            <person name="Braus-Stromeyer S.A."/>
            <person name="Caldana C."/>
            <person name="Canovas D."/>
            <person name="Cerqueira G.C."/>
            <person name="Chen F."/>
            <person name="Chen W."/>
            <person name="Choi C."/>
            <person name="Clum A."/>
            <person name="Dos Santos R.A."/>
            <person name="Damasio A.R."/>
            <person name="Diallinas G."/>
            <person name="Emri T."/>
            <person name="Fekete E."/>
            <person name="Flipphi M."/>
            <person name="Freyberg S."/>
            <person name="Gallo A."/>
            <person name="Gournas C."/>
            <person name="Habgood R."/>
            <person name="Hainaut M."/>
            <person name="Harispe M.L."/>
            <person name="Henrissat B."/>
            <person name="Hilden K.S."/>
            <person name="Hope R."/>
            <person name="Hossain A."/>
            <person name="Karabika E."/>
            <person name="Karaffa L."/>
            <person name="Karanyi Z."/>
            <person name="Krasevec N."/>
            <person name="Kuo A."/>
            <person name="Kusch H."/>
            <person name="LaButti K."/>
            <person name="Lagendijk E.L."/>
            <person name="Lapidus A."/>
            <person name="Levasseur A."/>
            <person name="Lindquist E."/>
            <person name="Lipzen A."/>
            <person name="Logrieco A.F."/>
            <person name="MacCabe A."/>
            <person name="Maekelae M.R."/>
            <person name="Malavazi I."/>
            <person name="Melin P."/>
            <person name="Meyer V."/>
            <person name="Mielnichuk N."/>
            <person name="Miskei M."/>
            <person name="Molnar A.P."/>
            <person name="Mule G."/>
            <person name="Ngan C.Y."/>
            <person name="Orejas M."/>
            <person name="Orosz E."/>
            <person name="Ouedraogo J.P."/>
            <person name="Overkamp K.M."/>
            <person name="Park H.-S."/>
            <person name="Perrone G."/>
            <person name="Piumi F."/>
            <person name="Punt P.J."/>
            <person name="Ram A.F."/>
            <person name="Ramon A."/>
            <person name="Rauscher S."/>
            <person name="Record E."/>
            <person name="Riano-Pachon D.M."/>
            <person name="Robert V."/>
            <person name="Roehrig J."/>
            <person name="Ruller R."/>
            <person name="Salamov A."/>
            <person name="Salih N.S."/>
            <person name="Samson R.A."/>
            <person name="Sandor E."/>
            <person name="Sanguinetti M."/>
            <person name="Schuetze T."/>
            <person name="Sepcic K."/>
            <person name="Shelest E."/>
            <person name="Sherlock G."/>
            <person name="Sophianopoulou V."/>
            <person name="Squina F.M."/>
            <person name="Sun H."/>
            <person name="Susca A."/>
            <person name="Todd R.B."/>
            <person name="Tsang A."/>
            <person name="Unkles S.E."/>
            <person name="van de Wiele N."/>
            <person name="van Rossen-Uffink D."/>
            <person name="Oliveira J.V."/>
            <person name="Vesth T.C."/>
            <person name="Visser J."/>
            <person name="Yu J.-H."/>
            <person name="Zhou M."/>
            <person name="Andersen M.R."/>
            <person name="Archer D.B."/>
            <person name="Baker S.E."/>
            <person name="Benoit I."/>
            <person name="Brakhage A.A."/>
            <person name="Braus G.H."/>
            <person name="Fischer R."/>
            <person name="Frisvad J.C."/>
            <person name="Goldman G.H."/>
            <person name="Houbraken J."/>
            <person name="Oakley B."/>
            <person name="Pocsi I."/>
            <person name="Scazzocchio C."/>
            <person name="Seiboth B."/>
            <person name="vanKuyk P.A."/>
            <person name="Wortman J."/>
            <person name="Dyer P.S."/>
            <person name="Grigoriev I.V."/>
        </authorList>
    </citation>
    <scope>NUCLEOTIDE SEQUENCE [LARGE SCALE GENOMIC DNA]</scope>
    <source>
        <strain evidence="3">CBS 101740 / IMI 381727 / IBT 21946</strain>
    </source>
</reference>
<dbReference type="RefSeq" id="XP_067484556.1">
    <property type="nucleotide sequence ID" value="XM_067623516.1"/>
</dbReference>
<sequence>MRDKQNKQSMGYSAREGQRGERERDQERDQERNQERDQERKRESARYSLLEQGEKDQGKTKRERDTIC</sequence>
<name>A0A1L9V0J3_ASPBC</name>
<dbReference type="VEuPathDB" id="FungiDB:ASPBRDRAFT_36528"/>
<evidence type="ECO:0000313" key="3">
    <source>
        <dbReference type="Proteomes" id="UP000184499"/>
    </source>
</evidence>
<protein>
    <submittedName>
        <fullName evidence="2">Uncharacterized protein</fullName>
    </submittedName>
</protein>
<gene>
    <name evidence="2" type="ORF">ASPBRDRAFT_36528</name>
</gene>
<proteinExistence type="predicted"/>
<evidence type="ECO:0000313" key="2">
    <source>
        <dbReference type="EMBL" id="OJJ77309.1"/>
    </source>
</evidence>
<accession>A0A1L9V0J3</accession>
<dbReference type="Proteomes" id="UP000184499">
    <property type="component" value="Unassembled WGS sequence"/>
</dbReference>
<dbReference type="AlphaFoldDB" id="A0A1L9V0J3"/>
<feature type="region of interest" description="Disordered" evidence="1">
    <location>
        <begin position="1"/>
        <end position="68"/>
    </location>
</feature>
<dbReference type="EMBL" id="KV878679">
    <property type="protein sequence ID" value="OJJ77309.1"/>
    <property type="molecule type" value="Genomic_DNA"/>
</dbReference>
<feature type="compositionally biased region" description="Basic and acidic residues" evidence="1">
    <location>
        <begin position="16"/>
        <end position="45"/>
    </location>
</feature>
<keyword evidence="3" id="KW-1185">Reference proteome</keyword>
<evidence type="ECO:0000256" key="1">
    <source>
        <dbReference type="SAM" id="MobiDB-lite"/>
    </source>
</evidence>